<dbReference type="Gene3D" id="1.10.730.10">
    <property type="entry name" value="Isoleucyl-tRNA Synthetase, Domain 1"/>
    <property type="match status" value="1"/>
</dbReference>
<evidence type="ECO:0000256" key="6">
    <source>
        <dbReference type="ARBA" id="ARBA00022741"/>
    </source>
</evidence>
<feature type="domain" description="DALR anticodon binding" evidence="11">
    <location>
        <begin position="442"/>
        <end position="561"/>
    </location>
</feature>
<dbReference type="SUPFAM" id="SSF47323">
    <property type="entry name" value="Anticodon-binding domain of a subclass of class I aminoacyl-tRNA synthetases"/>
    <property type="match status" value="1"/>
</dbReference>
<keyword evidence="4" id="KW-0963">Cytoplasm</keyword>
<dbReference type="GO" id="GO:0004814">
    <property type="term" value="F:arginine-tRNA ligase activity"/>
    <property type="evidence" value="ECO:0007669"/>
    <property type="project" value="UniProtKB-EC"/>
</dbReference>
<keyword evidence="7" id="KW-0067">ATP-binding</keyword>
<organism evidence="13">
    <name type="scientific">mine drainage metagenome</name>
    <dbReference type="NCBI Taxonomy" id="410659"/>
    <lineage>
        <taxon>unclassified sequences</taxon>
        <taxon>metagenomes</taxon>
        <taxon>ecological metagenomes</taxon>
    </lineage>
</organism>
<dbReference type="InterPro" id="IPR036695">
    <property type="entry name" value="Arg-tRNA-synth_N_sf"/>
</dbReference>
<dbReference type="FunFam" id="1.10.730.10:FF:000008">
    <property type="entry name" value="Arginine--tRNA ligase"/>
    <property type="match status" value="1"/>
</dbReference>
<dbReference type="EC" id="6.1.1.19" evidence="3"/>
<dbReference type="AlphaFoldDB" id="E6Q5C4"/>
<dbReference type="GO" id="GO:0005737">
    <property type="term" value="C:cytoplasm"/>
    <property type="evidence" value="ECO:0007669"/>
    <property type="project" value="UniProtKB-SubCell"/>
</dbReference>
<sequence>MNPTTTDRMPTPEEALISIDRVIRDAALARYGLAVTSVTFEAPRRPEFGDFATNVAFGLAKAARSAPQQIAQALIEDAISSRPEIAALVVEAQATAGFINLRLAPGCWQRVVERALHEGARYGESPRNGVRISLEFGSANPTGPLVVVQGRALSIGATLAAAFHACGYDVFTEWIVNDAGGQVETLARSLYARYRQIADAAFPFPDEGYPGEYLLPIAAALREEFGTQYDAAEESLWLPIFGTRGRDALVAEQQRTVERFGIHYDLWQSERELHENGKVRAGVERLRELGLTYENEGALYFRATQFGDDKDRVLVKSDGKPTYYCADVAYHYEKLKRADRVIDLLGPDHHGYIERLRGLAAAFGYEGKLDVAIAQQVTLSRGGEQVSMSKRAGDIVTLDAILDEVGVDAARFFFAMLATDTPLAFDLKLATEQSNENPVYYVQYGHARIASVLRHADADELALARRGEILVPLAHASEIALMRRIEEYPRVLQSVASSLSPHRLARYARDIAADFHAFYGECRILCEDRDERLARLALASATQHVLANALRILGVGAPESMERLASD</sequence>
<reference evidence="13" key="1">
    <citation type="submission" date="2009-10" db="EMBL/GenBank/DDBJ databases">
        <title>Diversity of trophic interactions inside an arsenic-rich microbial ecosystem.</title>
        <authorList>
            <person name="Bertin P.N."/>
            <person name="Heinrich-Salmeron A."/>
            <person name="Pelletier E."/>
            <person name="Goulhen-Chollet F."/>
            <person name="Arsene-Ploetze F."/>
            <person name="Gallien S."/>
            <person name="Calteau A."/>
            <person name="Vallenet D."/>
            <person name="Casiot C."/>
            <person name="Chane-Woon-Ming B."/>
            <person name="Giloteaux L."/>
            <person name="Barakat M."/>
            <person name="Bonnefoy V."/>
            <person name="Bruneel O."/>
            <person name="Chandler M."/>
            <person name="Cleiss J."/>
            <person name="Duran R."/>
            <person name="Elbaz-Poulichet F."/>
            <person name="Fonknechten N."/>
            <person name="Lauga B."/>
            <person name="Mornico D."/>
            <person name="Ortet P."/>
            <person name="Schaeffer C."/>
            <person name="Siguier P."/>
            <person name="Alexander Thil Smith A."/>
            <person name="Van Dorsselaer A."/>
            <person name="Weissenbach J."/>
            <person name="Medigue C."/>
            <person name="Le Paslier D."/>
        </authorList>
    </citation>
    <scope>NUCLEOTIDE SEQUENCE</scope>
</reference>
<keyword evidence="6" id="KW-0547">Nucleotide-binding</keyword>
<comment type="similarity">
    <text evidence="2">Belongs to the class-I aminoacyl-tRNA synthetase family.</text>
</comment>
<evidence type="ECO:0000256" key="5">
    <source>
        <dbReference type="ARBA" id="ARBA00022598"/>
    </source>
</evidence>
<dbReference type="Pfam" id="PF03485">
    <property type="entry name" value="Arg_tRNA_synt_N"/>
    <property type="match status" value="1"/>
</dbReference>
<dbReference type="SMART" id="SM00836">
    <property type="entry name" value="DALR_1"/>
    <property type="match status" value="1"/>
</dbReference>
<dbReference type="InterPro" id="IPR009080">
    <property type="entry name" value="tRNAsynth_Ia_anticodon-bd"/>
</dbReference>
<evidence type="ECO:0000256" key="10">
    <source>
        <dbReference type="ARBA" id="ARBA00049339"/>
    </source>
</evidence>
<accession>E6Q5C4</accession>
<keyword evidence="5 13" id="KW-0436">Ligase</keyword>
<dbReference type="InterPro" id="IPR035684">
    <property type="entry name" value="ArgRS_core"/>
</dbReference>
<keyword evidence="9 13" id="KW-0030">Aminoacyl-tRNA synthetase</keyword>
<comment type="subcellular location">
    <subcellularLocation>
        <location evidence="1">Cytoplasm</location>
    </subcellularLocation>
</comment>
<dbReference type="PANTHER" id="PTHR11956:SF5">
    <property type="entry name" value="ARGININE--TRNA LIGASE, CYTOPLASMIC"/>
    <property type="match status" value="1"/>
</dbReference>
<dbReference type="Pfam" id="PF00750">
    <property type="entry name" value="tRNA-synt_1d"/>
    <property type="match status" value="1"/>
</dbReference>
<gene>
    <name evidence="13" type="primary">argS</name>
    <name evidence="13" type="ORF">CARN4_1094</name>
</gene>
<dbReference type="Gene3D" id="3.30.1360.70">
    <property type="entry name" value="Arginyl tRNA synthetase N-terminal domain"/>
    <property type="match status" value="1"/>
</dbReference>
<dbReference type="SUPFAM" id="SSF55190">
    <property type="entry name" value="Arginyl-tRNA synthetase (ArgRS), N-terminal 'additional' domain"/>
    <property type="match status" value="1"/>
</dbReference>
<dbReference type="SUPFAM" id="SSF52374">
    <property type="entry name" value="Nucleotidylyl transferase"/>
    <property type="match status" value="1"/>
</dbReference>
<comment type="caution">
    <text evidence="13">The sequence shown here is derived from an EMBL/GenBank/DDBJ whole genome shotgun (WGS) entry which is preliminary data.</text>
</comment>
<dbReference type="EMBL" id="CABO01000036">
    <property type="protein sequence ID" value="CBI02387.1"/>
    <property type="molecule type" value="Genomic_DNA"/>
</dbReference>
<dbReference type="HAMAP" id="MF_00123">
    <property type="entry name" value="Arg_tRNA_synth"/>
    <property type="match status" value="1"/>
</dbReference>
<comment type="catalytic activity">
    <reaction evidence="10">
        <text>tRNA(Arg) + L-arginine + ATP = L-arginyl-tRNA(Arg) + AMP + diphosphate</text>
        <dbReference type="Rhea" id="RHEA:20301"/>
        <dbReference type="Rhea" id="RHEA-COMP:9658"/>
        <dbReference type="Rhea" id="RHEA-COMP:9673"/>
        <dbReference type="ChEBI" id="CHEBI:30616"/>
        <dbReference type="ChEBI" id="CHEBI:32682"/>
        <dbReference type="ChEBI" id="CHEBI:33019"/>
        <dbReference type="ChEBI" id="CHEBI:78442"/>
        <dbReference type="ChEBI" id="CHEBI:78513"/>
        <dbReference type="ChEBI" id="CHEBI:456215"/>
        <dbReference type="EC" id="6.1.1.19"/>
    </reaction>
</comment>
<evidence type="ECO:0000256" key="4">
    <source>
        <dbReference type="ARBA" id="ARBA00022490"/>
    </source>
</evidence>
<name>E6Q5C4_9ZZZZ</name>
<evidence type="ECO:0000256" key="1">
    <source>
        <dbReference type="ARBA" id="ARBA00004496"/>
    </source>
</evidence>
<dbReference type="InterPro" id="IPR008909">
    <property type="entry name" value="DALR_anticod-bd"/>
</dbReference>
<evidence type="ECO:0000259" key="11">
    <source>
        <dbReference type="SMART" id="SM00836"/>
    </source>
</evidence>
<dbReference type="SMART" id="SM01016">
    <property type="entry name" value="Arg_tRNA_synt_N"/>
    <property type="match status" value="1"/>
</dbReference>
<dbReference type="PRINTS" id="PR01038">
    <property type="entry name" value="TRNASYNTHARG"/>
</dbReference>
<dbReference type="Gene3D" id="3.40.50.620">
    <property type="entry name" value="HUPs"/>
    <property type="match status" value="1"/>
</dbReference>
<protein>
    <recommendedName>
        <fullName evidence="3">arginine--tRNA ligase</fullName>
        <ecNumber evidence="3">6.1.1.19</ecNumber>
    </recommendedName>
</protein>
<dbReference type="InterPro" id="IPR014729">
    <property type="entry name" value="Rossmann-like_a/b/a_fold"/>
</dbReference>
<evidence type="ECO:0000256" key="2">
    <source>
        <dbReference type="ARBA" id="ARBA00005594"/>
    </source>
</evidence>
<evidence type="ECO:0000313" key="13">
    <source>
        <dbReference type="EMBL" id="CBI02387.1"/>
    </source>
</evidence>
<evidence type="ECO:0000256" key="7">
    <source>
        <dbReference type="ARBA" id="ARBA00022840"/>
    </source>
</evidence>
<evidence type="ECO:0000256" key="3">
    <source>
        <dbReference type="ARBA" id="ARBA00012837"/>
    </source>
</evidence>
<dbReference type="NCBIfam" id="TIGR00456">
    <property type="entry name" value="argS"/>
    <property type="match status" value="1"/>
</dbReference>
<dbReference type="PANTHER" id="PTHR11956">
    <property type="entry name" value="ARGINYL-TRNA SYNTHETASE"/>
    <property type="match status" value="1"/>
</dbReference>
<dbReference type="InterPro" id="IPR005148">
    <property type="entry name" value="Arg-tRNA-synth_N"/>
</dbReference>
<evidence type="ECO:0000256" key="9">
    <source>
        <dbReference type="ARBA" id="ARBA00023146"/>
    </source>
</evidence>
<evidence type="ECO:0000259" key="12">
    <source>
        <dbReference type="SMART" id="SM01016"/>
    </source>
</evidence>
<keyword evidence="8" id="KW-0648">Protein biosynthesis</keyword>
<dbReference type="Pfam" id="PF05746">
    <property type="entry name" value="DALR_1"/>
    <property type="match status" value="1"/>
</dbReference>
<feature type="domain" description="Arginyl tRNA synthetase N-terminal" evidence="12">
    <location>
        <begin position="17"/>
        <end position="103"/>
    </location>
</feature>
<dbReference type="GO" id="GO:0006420">
    <property type="term" value="P:arginyl-tRNA aminoacylation"/>
    <property type="evidence" value="ECO:0007669"/>
    <property type="project" value="InterPro"/>
</dbReference>
<evidence type="ECO:0000256" key="8">
    <source>
        <dbReference type="ARBA" id="ARBA00022917"/>
    </source>
</evidence>
<dbReference type="InterPro" id="IPR001278">
    <property type="entry name" value="Arg-tRNA-ligase"/>
</dbReference>
<proteinExistence type="inferred from homology"/>
<dbReference type="CDD" id="cd00671">
    <property type="entry name" value="ArgRS_core"/>
    <property type="match status" value="1"/>
</dbReference>
<dbReference type="GO" id="GO:0005524">
    <property type="term" value="F:ATP binding"/>
    <property type="evidence" value="ECO:0007669"/>
    <property type="project" value="UniProtKB-KW"/>
</dbReference>